<dbReference type="RefSeq" id="WP_029052443.1">
    <property type="nucleotide sequence ID" value="NZ_CP015108.1"/>
</dbReference>
<evidence type="ECO:0000259" key="5">
    <source>
        <dbReference type="Pfam" id="PF14833"/>
    </source>
</evidence>
<gene>
    <name evidence="6" type="ORF">SporoS204_14065</name>
</gene>
<accession>A0ABM6JY70</accession>
<evidence type="ECO:0000313" key="6">
    <source>
        <dbReference type="EMBL" id="ARF15174.1"/>
    </source>
</evidence>
<dbReference type="SUPFAM" id="SSF51735">
    <property type="entry name" value="NAD(P)-binding Rossmann-fold domains"/>
    <property type="match status" value="1"/>
</dbReference>
<name>A0ABM6JY70_SPOUR</name>
<dbReference type="InterPro" id="IPR008927">
    <property type="entry name" value="6-PGluconate_DH-like_C_sf"/>
</dbReference>
<sequence>MQKEKIAFIGTGVMGSSIVKHLINASYEVTVFTRTKSKAEPLVGQGARWANNVAEAIEHADIIFTMIGMPTDVEEVYLSDQGILANGHPSQILVDMTTSSPELAIAIAEKAASLQMDSLDAPVSGGDIGARNGTLSIMCGGKKEVFEKLLPILSVFGKQIVYQGTAGAGQHAKMCNQITVAGNMIGACEAIAYAMESGLDPDTMLRSVTSGAANSFSLSDLGPRIITENYEPGFYVKHFVKDLHIALQEAERLNLKLPGLHLAYDMYADLLSKGYGEKGTQVLIKKYIK</sequence>
<evidence type="ECO:0000256" key="1">
    <source>
        <dbReference type="ARBA" id="ARBA00009080"/>
    </source>
</evidence>
<dbReference type="Pfam" id="PF03446">
    <property type="entry name" value="NAD_binding_2"/>
    <property type="match status" value="1"/>
</dbReference>
<feature type="domain" description="6-phosphogluconate dehydrogenase NADP-binding" evidence="4">
    <location>
        <begin position="5"/>
        <end position="164"/>
    </location>
</feature>
<keyword evidence="7" id="KW-1185">Reference proteome</keyword>
<keyword evidence="2" id="KW-0560">Oxidoreductase</keyword>
<evidence type="ECO:0000259" key="4">
    <source>
        <dbReference type="Pfam" id="PF03446"/>
    </source>
</evidence>
<dbReference type="PANTHER" id="PTHR43060:SF15">
    <property type="entry name" value="3-HYDROXYISOBUTYRATE DEHYDROGENASE-LIKE 1, MITOCHONDRIAL-RELATED"/>
    <property type="match status" value="1"/>
</dbReference>
<evidence type="ECO:0000256" key="2">
    <source>
        <dbReference type="ARBA" id="ARBA00023002"/>
    </source>
</evidence>
<dbReference type="InterPro" id="IPR036291">
    <property type="entry name" value="NAD(P)-bd_dom_sf"/>
</dbReference>
<reference evidence="6 7" key="1">
    <citation type="submission" date="2016-04" db="EMBL/GenBank/DDBJ databases">
        <title>Comparative Genomics and Epigenetics of Sporosarcina ureae.</title>
        <authorList>
            <person name="Oliver A.S."/>
            <person name="Cooper K.K."/>
        </authorList>
    </citation>
    <scope>NUCLEOTIDE SEQUENCE [LARGE SCALE GENOMIC DNA]</scope>
    <source>
        <strain evidence="6 7">S204</strain>
    </source>
</reference>
<dbReference type="Gene3D" id="1.10.1040.10">
    <property type="entry name" value="N-(1-d-carboxylethyl)-l-norvaline Dehydrogenase, domain 2"/>
    <property type="match status" value="1"/>
</dbReference>
<dbReference type="PANTHER" id="PTHR43060">
    <property type="entry name" value="3-HYDROXYISOBUTYRATE DEHYDROGENASE-LIKE 1, MITOCHONDRIAL-RELATED"/>
    <property type="match status" value="1"/>
</dbReference>
<dbReference type="InterPro" id="IPR013328">
    <property type="entry name" value="6PGD_dom2"/>
</dbReference>
<dbReference type="Proteomes" id="UP000192486">
    <property type="component" value="Chromosome"/>
</dbReference>
<proteinExistence type="inferred from homology"/>
<dbReference type="Gene3D" id="3.40.50.720">
    <property type="entry name" value="NAD(P)-binding Rossmann-like Domain"/>
    <property type="match status" value="1"/>
</dbReference>
<organism evidence="6 7">
    <name type="scientific">Sporosarcina ureae</name>
    <dbReference type="NCBI Taxonomy" id="1571"/>
    <lineage>
        <taxon>Bacteria</taxon>
        <taxon>Bacillati</taxon>
        <taxon>Bacillota</taxon>
        <taxon>Bacilli</taxon>
        <taxon>Bacillales</taxon>
        <taxon>Caryophanaceae</taxon>
        <taxon>Sporosarcina</taxon>
    </lineage>
</organism>
<dbReference type="EMBL" id="CP015108">
    <property type="protein sequence ID" value="ARF15174.1"/>
    <property type="molecule type" value="Genomic_DNA"/>
</dbReference>
<dbReference type="InterPro" id="IPR029154">
    <property type="entry name" value="HIBADH-like_NADP-bd"/>
</dbReference>
<evidence type="ECO:0000313" key="7">
    <source>
        <dbReference type="Proteomes" id="UP000192486"/>
    </source>
</evidence>
<dbReference type="InterPro" id="IPR006115">
    <property type="entry name" value="6PGDH_NADP-bd"/>
</dbReference>
<dbReference type="PIRSF" id="PIRSF000103">
    <property type="entry name" value="HIBADH"/>
    <property type="match status" value="1"/>
</dbReference>
<dbReference type="SUPFAM" id="SSF48179">
    <property type="entry name" value="6-phosphogluconate dehydrogenase C-terminal domain-like"/>
    <property type="match status" value="1"/>
</dbReference>
<evidence type="ECO:0000256" key="3">
    <source>
        <dbReference type="ARBA" id="ARBA00023027"/>
    </source>
</evidence>
<dbReference type="Pfam" id="PF14833">
    <property type="entry name" value="NAD_binding_11"/>
    <property type="match status" value="1"/>
</dbReference>
<protein>
    <submittedName>
        <fullName evidence="6">Oxidoreductase</fullName>
    </submittedName>
</protein>
<keyword evidence="3" id="KW-0520">NAD</keyword>
<dbReference type="InterPro" id="IPR015815">
    <property type="entry name" value="HIBADH-related"/>
</dbReference>
<comment type="similarity">
    <text evidence="1">Belongs to the HIBADH-related family.</text>
</comment>
<feature type="domain" description="3-hydroxyisobutyrate dehydrogenase-like NAD-binding" evidence="5">
    <location>
        <begin position="167"/>
        <end position="285"/>
    </location>
</feature>